<dbReference type="Pfam" id="PF07715">
    <property type="entry name" value="Plug"/>
    <property type="match status" value="1"/>
</dbReference>
<keyword evidence="7 10" id="KW-0472">Membrane</keyword>
<keyword evidence="16" id="KW-1185">Reference proteome</keyword>
<keyword evidence="8 15" id="KW-0675">Receptor</keyword>
<evidence type="ECO:0000256" key="7">
    <source>
        <dbReference type="ARBA" id="ARBA00023136"/>
    </source>
</evidence>
<organism evidence="15 16">
    <name type="scientific">Lutibacter aestuarii</name>
    <dbReference type="NCBI Taxonomy" id="861111"/>
    <lineage>
        <taxon>Bacteria</taxon>
        <taxon>Pseudomonadati</taxon>
        <taxon>Bacteroidota</taxon>
        <taxon>Flavobacteriia</taxon>
        <taxon>Flavobacteriales</taxon>
        <taxon>Flavobacteriaceae</taxon>
        <taxon>Lutibacter</taxon>
    </lineage>
</organism>
<evidence type="ECO:0000256" key="1">
    <source>
        <dbReference type="ARBA" id="ARBA00004571"/>
    </source>
</evidence>
<evidence type="ECO:0000256" key="4">
    <source>
        <dbReference type="ARBA" id="ARBA00022692"/>
    </source>
</evidence>
<gene>
    <name evidence="15" type="ORF">ACFQZW_02575</name>
</gene>
<comment type="subcellular location">
    <subcellularLocation>
        <location evidence="1 10">Cell outer membrane</location>
        <topology evidence="1 10">Multi-pass membrane protein</topology>
    </subcellularLocation>
</comment>
<evidence type="ECO:0000259" key="14">
    <source>
        <dbReference type="Pfam" id="PF07715"/>
    </source>
</evidence>
<sequence length="599" mass="67658">MKISIKLIYILLCTCASVYAQNDTIKLKEVQITSNRIALPFSKESRTINLITSEQIQNSPASNVADLLQNIIGIDIRRRGVDGMQSDLYIRGGNFDQTLVLIDGVKMDDPQTGHHSMNAILALDNIERIEIIKGPTARIYGQNAFTGAINIVTKKIHSNSLKVDLGYGSYENKKGGATFSQTFDNSGILASVGYQESDGYRFNTDFENVAAFLKSDVKNYNLLASFTQRKFGANGFYANPDYKDQYEETQTSLIALRATYNSGNVTIKPRLYWRRNQDMYLFLRHNPPAYRNLHISNKVGAETNMVINSSLGKTGIGIDVSRIFLVSNNLGNHNRTIVTGFLEHRFEVNNFDIAPGIAISSYSDFDTKAFPGLDLGYRISDFFKLYGNIGYTYRTPTYTDLYYVGPTTLGNPNLKPESALSKEIGFKYTRGKFNFDIALFHRKSDDLIDWTKDNEADKWETRNFSKVVTKGIETAVLYKFNLANYTQTLTIGYSFIDDDIRDSNIEYTRYSLNSIKHQFTSSLDTKFNTIFSQNISYRYVERTDGTSYNVVDAKVLASLKNGFQLSLAANNIFNTAYTETNIVPMPKGNIMLGLNYKIY</sequence>
<dbReference type="Proteomes" id="UP001597032">
    <property type="component" value="Unassembled WGS sequence"/>
</dbReference>
<dbReference type="CDD" id="cd01347">
    <property type="entry name" value="ligand_gated_channel"/>
    <property type="match status" value="1"/>
</dbReference>
<evidence type="ECO:0000256" key="8">
    <source>
        <dbReference type="ARBA" id="ARBA00023170"/>
    </source>
</evidence>
<dbReference type="InterPro" id="IPR000531">
    <property type="entry name" value="Beta-barrel_TonB"/>
</dbReference>
<evidence type="ECO:0000313" key="16">
    <source>
        <dbReference type="Proteomes" id="UP001597032"/>
    </source>
</evidence>
<evidence type="ECO:0000256" key="3">
    <source>
        <dbReference type="ARBA" id="ARBA00022452"/>
    </source>
</evidence>
<name>A0ABW2Z289_9FLAO</name>
<evidence type="ECO:0000256" key="11">
    <source>
        <dbReference type="RuleBase" id="RU003357"/>
    </source>
</evidence>
<dbReference type="RefSeq" id="WP_386781427.1">
    <property type="nucleotide sequence ID" value="NZ_JBHTIC010000005.1"/>
</dbReference>
<protein>
    <submittedName>
        <fullName evidence="15">TonB-dependent receptor plug domain-containing protein</fullName>
    </submittedName>
</protein>
<keyword evidence="4 10" id="KW-0812">Transmembrane</keyword>
<comment type="caution">
    <text evidence="15">The sequence shown here is derived from an EMBL/GenBank/DDBJ whole genome shotgun (WGS) entry which is preliminary data.</text>
</comment>
<evidence type="ECO:0000256" key="12">
    <source>
        <dbReference type="SAM" id="SignalP"/>
    </source>
</evidence>
<dbReference type="PANTHER" id="PTHR30069">
    <property type="entry name" value="TONB-DEPENDENT OUTER MEMBRANE RECEPTOR"/>
    <property type="match status" value="1"/>
</dbReference>
<dbReference type="Gene3D" id="2.40.170.20">
    <property type="entry name" value="TonB-dependent receptor, beta-barrel domain"/>
    <property type="match status" value="1"/>
</dbReference>
<keyword evidence="9 10" id="KW-0998">Cell outer membrane</keyword>
<keyword evidence="5 12" id="KW-0732">Signal</keyword>
<evidence type="ECO:0000256" key="5">
    <source>
        <dbReference type="ARBA" id="ARBA00022729"/>
    </source>
</evidence>
<evidence type="ECO:0000313" key="15">
    <source>
        <dbReference type="EMBL" id="MFD0760958.1"/>
    </source>
</evidence>
<evidence type="ECO:0000259" key="13">
    <source>
        <dbReference type="Pfam" id="PF00593"/>
    </source>
</evidence>
<feature type="signal peptide" evidence="12">
    <location>
        <begin position="1"/>
        <end position="20"/>
    </location>
</feature>
<feature type="domain" description="TonB-dependent receptor plug" evidence="14">
    <location>
        <begin position="46"/>
        <end position="148"/>
    </location>
</feature>
<dbReference type="InterPro" id="IPR012910">
    <property type="entry name" value="Plug_dom"/>
</dbReference>
<dbReference type="InterPro" id="IPR036942">
    <property type="entry name" value="Beta-barrel_TonB_sf"/>
</dbReference>
<dbReference type="SUPFAM" id="SSF56935">
    <property type="entry name" value="Porins"/>
    <property type="match status" value="1"/>
</dbReference>
<feature type="domain" description="TonB-dependent receptor-like beta-barrel" evidence="13">
    <location>
        <begin position="169"/>
        <end position="572"/>
    </location>
</feature>
<dbReference type="Pfam" id="PF00593">
    <property type="entry name" value="TonB_dep_Rec_b-barrel"/>
    <property type="match status" value="1"/>
</dbReference>
<dbReference type="InterPro" id="IPR039426">
    <property type="entry name" value="TonB-dep_rcpt-like"/>
</dbReference>
<keyword evidence="2 10" id="KW-0813">Transport</keyword>
<dbReference type="PROSITE" id="PS52016">
    <property type="entry name" value="TONB_DEPENDENT_REC_3"/>
    <property type="match status" value="1"/>
</dbReference>
<reference evidence="16" key="1">
    <citation type="journal article" date="2019" name="Int. J. Syst. Evol. Microbiol.">
        <title>The Global Catalogue of Microorganisms (GCM) 10K type strain sequencing project: providing services to taxonomists for standard genome sequencing and annotation.</title>
        <authorList>
            <consortium name="The Broad Institute Genomics Platform"/>
            <consortium name="The Broad Institute Genome Sequencing Center for Infectious Disease"/>
            <person name="Wu L."/>
            <person name="Ma J."/>
        </authorList>
    </citation>
    <scope>NUCLEOTIDE SEQUENCE [LARGE SCALE GENOMIC DNA]</scope>
    <source>
        <strain evidence="16">CCUG 60022</strain>
    </source>
</reference>
<evidence type="ECO:0000256" key="6">
    <source>
        <dbReference type="ARBA" id="ARBA00023077"/>
    </source>
</evidence>
<evidence type="ECO:0000256" key="2">
    <source>
        <dbReference type="ARBA" id="ARBA00022448"/>
    </source>
</evidence>
<keyword evidence="3 10" id="KW-1134">Transmembrane beta strand</keyword>
<feature type="chain" id="PRO_5046203979" evidence="12">
    <location>
        <begin position="21"/>
        <end position="599"/>
    </location>
</feature>
<dbReference type="EMBL" id="JBHTIC010000005">
    <property type="protein sequence ID" value="MFD0760958.1"/>
    <property type="molecule type" value="Genomic_DNA"/>
</dbReference>
<evidence type="ECO:0000256" key="10">
    <source>
        <dbReference type="PROSITE-ProRule" id="PRU01360"/>
    </source>
</evidence>
<evidence type="ECO:0000256" key="9">
    <source>
        <dbReference type="ARBA" id="ARBA00023237"/>
    </source>
</evidence>
<accession>A0ABW2Z289</accession>
<dbReference type="InterPro" id="IPR037066">
    <property type="entry name" value="Plug_dom_sf"/>
</dbReference>
<keyword evidence="6 11" id="KW-0798">TonB box</keyword>
<proteinExistence type="inferred from homology"/>
<dbReference type="PANTHER" id="PTHR30069:SF29">
    <property type="entry name" value="HEMOGLOBIN AND HEMOGLOBIN-HAPTOGLOBIN-BINDING PROTEIN 1-RELATED"/>
    <property type="match status" value="1"/>
</dbReference>
<comment type="similarity">
    <text evidence="10 11">Belongs to the TonB-dependent receptor family.</text>
</comment>
<dbReference type="Gene3D" id="2.170.130.10">
    <property type="entry name" value="TonB-dependent receptor, plug domain"/>
    <property type="match status" value="1"/>
</dbReference>